<name>A0A645FAJ0_9ZZZZ</name>
<keyword evidence="1" id="KW-0472">Membrane</keyword>
<proteinExistence type="predicted"/>
<evidence type="ECO:0000313" key="2">
    <source>
        <dbReference type="EMBL" id="MPN11277.1"/>
    </source>
</evidence>
<keyword evidence="1" id="KW-0812">Transmembrane</keyword>
<reference evidence="2" key="1">
    <citation type="submission" date="2019-08" db="EMBL/GenBank/DDBJ databases">
        <authorList>
            <person name="Kucharzyk K."/>
            <person name="Murdoch R.W."/>
            <person name="Higgins S."/>
            <person name="Loffler F."/>
        </authorList>
    </citation>
    <scope>NUCLEOTIDE SEQUENCE</scope>
</reference>
<accession>A0A645FAJ0</accession>
<gene>
    <name evidence="2" type="ORF">SDC9_158578</name>
</gene>
<feature type="transmembrane region" description="Helical" evidence="1">
    <location>
        <begin position="106"/>
        <end position="126"/>
    </location>
</feature>
<comment type="caution">
    <text evidence="2">The sequence shown here is derived from an EMBL/GenBank/DDBJ whole genome shotgun (WGS) entry which is preliminary data.</text>
</comment>
<organism evidence="2">
    <name type="scientific">bioreactor metagenome</name>
    <dbReference type="NCBI Taxonomy" id="1076179"/>
    <lineage>
        <taxon>unclassified sequences</taxon>
        <taxon>metagenomes</taxon>
        <taxon>ecological metagenomes</taxon>
    </lineage>
</organism>
<sequence length="129" mass="14813">MFYDDDHNLDPLLLGLFILSVLSTLIVISVLVILGTSFFLPNQKTTDIGFWLNILLLVGLGTVVYSRFIPWVKIFFRGNESNIEKVNLSKYLKKMLHTIFKTSDKIVLIVGSVLFLIPILIERFILHLF</sequence>
<feature type="transmembrane region" description="Helical" evidence="1">
    <location>
        <begin position="48"/>
        <end position="68"/>
    </location>
</feature>
<dbReference type="AlphaFoldDB" id="A0A645FAJ0"/>
<keyword evidence="1" id="KW-1133">Transmembrane helix</keyword>
<protein>
    <submittedName>
        <fullName evidence="2">Uncharacterized protein</fullName>
    </submittedName>
</protein>
<evidence type="ECO:0000256" key="1">
    <source>
        <dbReference type="SAM" id="Phobius"/>
    </source>
</evidence>
<feature type="transmembrane region" description="Helical" evidence="1">
    <location>
        <begin position="12"/>
        <end position="36"/>
    </location>
</feature>
<dbReference type="EMBL" id="VSSQ01057475">
    <property type="protein sequence ID" value="MPN11277.1"/>
    <property type="molecule type" value="Genomic_DNA"/>
</dbReference>